<dbReference type="Proteomes" id="UP000239772">
    <property type="component" value="Unassembled WGS sequence"/>
</dbReference>
<evidence type="ECO:0000313" key="2">
    <source>
        <dbReference type="Proteomes" id="UP000239772"/>
    </source>
</evidence>
<gene>
    <name evidence="1" type="ORF">SLNSH_14955</name>
</gene>
<name>A0A2T1HRL4_9HYPH</name>
<comment type="caution">
    <text evidence="1">The sequence shown here is derived from an EMBL/GenBank/DDBJ whole genome shotgun (WGS) entry which is preliminary data.</text>
</comment>
<organism evidence="1 2">
    <name type="scientific">Alsobacter soli</name>
    <dbReference type="NCBI Taxonomy" id="2109933"/>
    <lineage>
        <taxon>Bacteria</taxon>
        <taxon>Pseudomonadati</taxon>
        <taxon>Pseudomonadota</taxon>
        <taxon>Alphaproteobacteria</taxon>
        <taxon>Hyphomicrobiales</taxon>
        <taxon>Alsobacteraceae</taxon>
        <taxon>Alsobacter</taxon>
    </lineage>
</organism>
<reference evidence="2" key="1">
    <citation type="submission" date="2018-03" db="EMBL/GenBank/DDBJ databases">
        <authorList>
            <person name="Sun L."/>
            <person name="Liu H."/>
            <person name="Chen W."/>
            <person name="Huang K."/>
            <person name="Liu W."/>
            <person name="Gao X."/>
        </authorList>
    </citation>
    <scope>NUCLEOTIDE SEQUENCE [LARGE SCALE GENOMIC DNA]</scope>
    <source>
        <strain evidence="2">SH9</strain>
    </source>
</reference>
<dbReference type="EMBL" id="PVZS01000015">
    <property type="protein sequence ID" value="PSC04286.1"/>
    <property type="molecule type" value="Genomic_DNA"/>
</dbReference>
<sequence>MRPVGASVELVPVAAVVPAVEFDVPVDAVEVAPEVDALVSALACVEELSVLPEVGAVWAPAGSAARASGKARATVFRVNRMCLGPHR</sequence>
<keyword evidence="2" id="KW-1185">Reference proteome</keyword>
<evidence type="ECO:0000313" key="1">
    <source>
        <dbReference type="EMBL" id="PSC04286.1"/>
    </source>
</evidence>
<proteinExistence type="predicted"/>
<accession>A0A2T1HRL4</accession>
<dbReference type="AlphaFoldDB" id="A0A2T1HRL4"/>
<protein>
    <submittedName>
        <fullName evidence="1">Uncharacterized protein</fullName>
    </submittedName>
</protein>